<reference evidence="1 2" key="1">
    <citation type="journal article" date="2019" name="Sci. Rep.">
        <title>Orb-weaving spider Araneus ventricosus genome elucidates the spidroin gene catalogue.</title>
        <authorList>
            <person name="Kono N."/>
            <person name="Nakamura H."/>
            <person name="Ohtoshi R."/>
            <person name="Moran D.A.P."/>
            <person name="Shinohara A."/>
            <person name="Yoshida Y."/>
            <person name="Fujiwara M."/>
            <person name="Mori M."/>
            <person name="Tomita M."/>
            <person name="Arakawa K."/>
        </authorList>
    </citation>
    <scope>NUCLEOTIDE SEQUENCE [LARGE SCALE GENOMIC DNA]</scope>
</reference>
<dbReference type="Proteomes" id="UP000499080">
    <property type="component" value="Unassembled WGS sequence"/>
</dbReference>
<evidence type="ECO:0000313" key="2">
    <source>
        <dbReference type="Proteomes" id="UP000499080"/>
    </source>
</evidence>
<accession>A0A4Y2EGH2</accession>
<gene>
    <name evidence="1" type="ORF">AVEN_181314_1</name>
</gene>
<evidence type="ECO:0000313" key="1">
    <source>
        <dbReference type="EMBL" id="GBM28242.1"/>
    </source>
</evidence>
<comment type="caution">
    <text evidence="1">The sequence shown here is derived from an EMBL/GenBank/DDBJ whole genome shotgun (WGS) entry which is preliminary data.</text>
</comment>
<organism evidence="1 2">
    <name type="scientific">Araneus ventricosus</name>
    <name type="common">Orbweaver spider</name>
    <name type="synonym">Epeira ventricosa</name>
    <dbReference type="NCBI Taxonomy" id="182803"/>
    <lineage>
        <taxon>Eukaryota</taxon>
        <taxon>Metazoa</taxon>
        <taxon>Ecdysozoa</taxon>
        <taxon>Arthropoda</taxon>
        <taxon>Chelicerata</taxon>
        <taxon>Arachnida</taxon>
        <taxon>Araneae</taxon>
        <taxon>Araneomorphae</taxon>
        <taxon>Entelegynae</taxon>
        <taxon>Araneoidea</taxon>
        <taxon>Araneidae</taxon>
        <taxon>Araneus</taxon>
    </lineage>
</organism>
<proteinExistence type="predicted"/>
<name>A0A4Y2EGH2_ARAVE</name>
<keyword evidence="2" id="KW-1185">Reference proteome</keyword>
<dbReference type="AlphaFoldDB" id="A0A4Y2EGH2"/>
<protein>
    <submittedName>
        <fullName evidence="1">Uncharacterized protein</fullName>
    </submittedName>
</protein>
<sequence>MPLSGKSCSLSGKSGPLVEQTLAPFLDVNKSIGQYLSVHKDSFSNPPTNRRLEEAVVVDWPKDDEIQNFIICRAPAGVVRKFEEACQLRCRTRHLNVDSWLPDGASPRWLGGRASTSKSEDSGFETGYHCRSTLYVVLAHVKSIGVKKFPFSVAWILGECDAGQDVNLVSK</sequence>
<dbReference type="EMBL" id="BGPR01000606">
    <property type="protein sequence ID" value="GBM28242.1"/>
    <property type="molecule type" value="Genomic_DNA"/>
</dbReference>